<dbReference type="CDD" id="cd08423">
    <property type="entry name" value="PBP2_LTTR_like_6"/>
    <property type="match status" value="1"/>
</dbReference>
<dbReference type="Pfam" id="PF00126">
    <property type="entry name" value="HTH_1"/>
    <property type="match status" value="1"/>
</dbReference>
<sequence length="315" mass="32875">MLDLRQLRVLIAIARHGSLTAAARALHYSQATVSHHLAALECEVGTRLVDRGRSGATLNDRGRTLVLRAEEIVERLELAREEVRQLAGLEAGLLRVGTFSTAGARLLPRAIARFRDAHPGVQVVLVEDEPAATVRALLAGELEMAIVYSLPGGAGVPGDAAGPGDAGDVASPLRLTHLLDDPMRLALPSAHLLASQERPQLADLARDGWITGLHGGAPCTELLNRACSLAGFSPRVVLRSDDYEVIRGFVAAGVGVALIPALGLTASGEAVAVRALAGEPLHRRVECALPRHGASATALELLATLMAVAVELAAG</sequence>
<dbReference type="Proteomes" id="UP000008229">
    <property type="component" value="Chromosome"/>
</dbReference>
<dbReference type="SUPFAM" id="SSF53850">
    <property type="entry name" value="Periplasmic binding protein-like II"/>
    <property type="match status" value="1"/>
</dbReference>
<evidence type="ECO:0000313" key="7">
    <source>
        <dbReference type="Proteomes" id="UP000008229"/>
    </source>
</evidence>
<gene>
    <name evidence="6" type="ordered locus">Cwoe_2292</name>
</gene>
<feature type="domain" description="HTH lysR-type" evidence="5">
    <location>
        <begin position="2"/>
        <end position="59"/>
    </location>
</feature>
<dbReference type="InterPro" id="IPR005119">
    <property type="entry name" value="LysR_subst-bd"/>
</dbReference>
<dbReference type="KEGG" id="cwo:Cwoe_2292"/>
<evidence type="ECO:0000256" key="3">
    <source>
        <dbReference type="ARBA" id="ARBA00023125"/>
    </source>
</evidence>
<dbReference type="OrthoDB" id="3286335at2"/>
<dbReference type="EMBL" id="CP001854">
    <property type="protein sequence ID" value="ADB50717.1"/>
    <property type="molecule type" value="Genomic_DNA"/>
</dbReference>
<evidence type="ECO:0000256" key="4">
    <source>
        <dbReference type="ARBA" id="ARBA00023163"/>
    </source>
</evidence>
<dbReference type="eggNOG" id="COG0583">
    <property type="taxonomic scope" value="Bacteria"/>
</dbReference>
<dbReference type="InterPro" id="IPR036388">
    <property type="entry name" value="WH-like_DNA-bd_sf"/>
</dbReference>
<accession>D3F6F0</accession>
<dbReference type="PANTHER" id="PTHR30346">
    <property type="entry name" value="TRANSCRIPTIONAL DUAL REGULATOR HCAR-RELATED"/>
    <property type="match status" value="1"/>
</dbReference>
<keyword evidence="3" id="KW-0238">DNA-binding</keyword>
<reference evidence="6 7" key="1">
    <citation type="journal article" date="2010" name="Stand. Genomic Sci.">
        <title>Complete genome sequence of Conexibacter woesei type strain (ID131577).</title>
        <authorList>
            <person name="Pukall R."/>
            <person name="Lapidus A."/>
            <person name="Glavina Del Rio T."/>
            <person name="Copeland A."/>
            <person name="Tice H."/>
            <person name="Cheng J.-F."/>
            <person name="Lucas S."/>
            <person name="Chen F."/>
            <person name="Nolan M."/>
            <person name="Bruce D."/>
            <person name="Goodwin L."/>
            <person name="Pitluck S."/>
            <person name="Mavromatis K."/>
            <person name="Ivanova N."/>
            <person name="Ovchinnikova G."/>
            <person name="Pati A."/>
            <person name="Chen A."/>
            <person name="Palaniappan K."/>
            <person name="Land M."/>
            <person name="Hauser L."/>
            <person name="Chang Y.-J."/>
            <person name="Jeffries C.D."/>
            <person name="Chain P."/>
            <person name="Meincke L."/>
            <person name="Sims D."/>
            <person name="Brettin T."/>
            <person name="Detter J.C."/>
            <person name="Rohde M."/>
            <person name="Goeker M."/>
            <person name="Bristow J."/>
            <person name="Eisen J.A."/>
            <person name="Markowitz V."/>
            <person name="Kyrpides N.C."/>
            <person name="Klenk H.-P."/>
            <person name="Hugenholtz P."/>
        </authorList>
    </citation>
    <scope>NUCLEOTIDE SEQUENCE [LARGE SCALE GENOMIC DNA]</scope>
    <source>
        <strain evidence="7">DSM 14684 / CIP 108061 / JCM 11494 / NBRC 100937 / ID131577</strain>
    </source>
</reference>
<evidence type="ECO:0000313" key="6">
    <source>
        <dbReference type="EMBL" id="ADB50717.1"/>
    </source>
</evidence>
<dbReference type="GO" id="GO:0032993">
    <property type="term" value="C:protein-DNA complex"/>
    <property type="evidence" value="ECO:0007669"/>
    <property type="project" value="TreeGrafter"/>
</dbReference>
<dbReference type="STRING" id="469383.Cwoe_2292"/>
<evidence type="ECO:0000256" key="1">
    <source>
        <dbReference type="ARBA" id="ARBA00009437"/>
    </source>
</evidence>
<dbReference type="SUPFAM" id="SSF46785">
    <property type="entry name" value="Winged helix' DNA-binding domain"/>
    <property type="match status" value="1"/>
</dbReference>
<protein>
    <submittedName>
        <fullName evidence="6">Transcriptional regulator, LysR family</fullName>
    </submittedName>
</protein>
<dbReference type="HOGENOM" id="CLU_039613_6_0_11"/>
<organism evidence="6 7">
    <name type="scientific">Conexibacter woesei (strain DSM 14684 / CCUG 47730 / CIP 108061 / JCM 11494 / NBRC 100937 / ID131577)</name>
    <dbReference type="NCBI Taxonomy" id="469383"/>
    <lineage>
        <taxon>Bacteria</taxon>
        <taxon>Bacillati</taxon>
        <taxon>Actinomycetota</taxon>
        <taxon>Thermoleophilia</taxon>
        <taxon>Solirubrobacterales</taxon>
        <taxon>Conexibacteraceae</taxon>
        <taxon>Conexibacter</taxon>
    </lineage>
</organism>
<dbReference type="GO" id="GO:0003700">
    <property type="term" value="F:DNA-binding transcription factor activity"/>
    <property type="evidence" value="ECO:0007669"/>
    <property type="project" value="InterPro"/>
</dbReference>
<dbReference type="InterPro" id="IPR036390">
    <property type="entry name" value="WH_DNA-bd_sf"/>
</dbReference>
<dbReference type="InterPro" id="IPR000847">
    <property type="entry name" value="LysR_HTH_N"/>
</dbReference>
<dbReference type="Pfam" id="PF03466">
    <property type="entry name" value="LysR_substrate"/>
    <property type="match status" value="1"/>
</dbReference>
<proteinExistence type="inferred from homology"/>
<keyword evidence="2" id="KW-0805">Transcription regulation</keyword>
<dbReference type="GO" id="GO:0003677">
    <property type="term" value="F:DNA binding"/>
    <property type="evidence" value="ECO:0007669"/>
    <property type="project" value="UniProtKB-KW"/>
</dbReference>
<evidence type="ECO:0000259" key="5">
    <source>
        <dbReference type="PROSITE" id="PS50931"/>
    </source>
</evidence>
<dbReference type="AlphaFoldDB" id="D3F6F0"/>
<keyword evidence="7" id="KW-1185">Reference proteome</keyword>
<dbReference type="PANTHER" id="PTHR30346:SF29">
    <property type="entry name" value="LYSR SUBSTRATE-BINDING"/>
    <property type="match status" value="1"/>
</dbReference>
<dbReference type="PRINTS" id="PR00039">
    <property type="entry name" value="HTHLYSR"/>
</dbReference>
<comment type="similarity">
    <text evidence="1">Belongs to the LysR transcriptional regulatory family.</text>
</comment>
<dbReference type="PROSITE" id="PS50931">
    <property type="entry name" value="HTH_LYSR"/>
    <property type="match status" value="1"/>
</dbReference>
<evidence type="ECO:0000256" key="2">
    <source>
        <dbReference type="ARBA" id="ARBA00023015"/>
    </source>
</evidence>
<name>D3F6F0_CONWI</name>
<reference evidence="7" key="2">
    <citation type="submission" date="2010-01" db="EMBL/GenBank/DDBJ databases">
        <title>The complete genome of Conexibacter woesei DSM 14684.</title>
        <authorList>
            <consortium name="US DOE Joint Genome Institute (JGI-PGF)"/>
            <person name="Lucas S."/>
            <person name="Copeland A."/>
            <person name="Lapidus A."/>
            <person name="Glavina del Rio T."/>
            <person name="Dalin E."/>
            <person name="Tice H."/>
            <person name="Bruce D."/>
            <person name="Goodwin L."/>
            <person name="Pitluck S."/>
            <person name="Kyrpides N."/>
            <person name="Mavromatis K."/>
            <person name="Ivanova N."/>
            <person name="Mikhailova N."/>
            <person name="Chertkov O."/>
            <person name="Brettin T."/>
            <person name="Detter J.C."/>
            <person name="Han C."/>
            <person name="Larimer F."/>
            <person name="Land M."/>
            <person name="Hauser L."/>
            <person name="Markowitz V."/>
            <person name="Cheng J.-F."/>
            <person name="Hugenholtz P."/>
            <person name="Woyke T."/>
            <person name="Wu D."/>
            <person name="Pukall R."/>
            <person name="Steenblock K."/>
            <person name="Schneider S."/>
            <person name="Klenk H.-P."/>
            <person name="Eisen J.A."/>
        </authorList>
    </citation>
    <scope>NUCLEOTIDE SEQUENCE [LARGE SCALE GENOMIC DNA]</scope>
    <source>
        <strain evidence="7">DSM 14684 / CIP 108061 / JCM 11494 / NBRC 100937 / ID131577</strain>
    </source>
</reference>
<dbReference type="Gene3D" id="3.40.190.10">
    <property type="entry name" value="Periplasmic binding protein-like II"/>
    <property type="match status" value="2"/>
</dbReference>
<dbReference type="RefSeq" id="WP_012933768.1">
    <property type="nucleotide sequence ID" value="NC_013739.1"/>
</dbReference>
<keyword evidence="4" id="KW-0804">Transcription</keyword>
<dbReference type="Gene3D" id="1.10.10.10">
    <property type="entry name" value="Winged helix-like DNA-binding domain superfamily/Winged helix DNA-binding domain"/>
    <property type="match status" value="1"/>
</dbReference>